<dbReference type="EMBL" id="FNVB01000007">
    <property type="protein sequence ID" value="SEG88263.1"/>
    <property type="molecule type" value="Genomic_DNA"/>
</dbReference>
<dbReference type="PANTHER" id="PTHR48083">
    <property type="entry name" value="MEDIUM-CHAIN SPECIFIC ACYL-COA DEHYDROGENASE, MITOCHONDRIAL-RELATED"/>
    <property type="match status" value="1"/>
</dbReference>
<dbReference type="GO" id="GO:0003995">
    <property type="term" value="F:acyl-CoA dehydrogenase activity"/>
    <property type="evidence" value="ECO:0007669"/>
    <property type="project" value="TreeGrafter"/>
</dbReference>
<dbReference type="SUPFAM" id="SSF47203">
    <property type="entry name" value="Acyl-CoA dehydrogenase C-terminal domain-like"/>
    <property type="match status" value="1"/>
</dbReference>
<dbReference type="SMR" id="A0A1H6DU58"/>
<dbReference type="Pfam" id="PF00441">
    <property type="entry name" value="Acyl-CoA_dh_1"/>
    <property type="match status" value="1"/>
</dbReference>
<evidence type="ECO:0000313" key="11">
    <source>
        <dbReference type="Proteomes" id="UP000199690"/>
    </source>
</evidence>
<dbReference type="RefSeq" id="WP_235863648.1">
    <property type="nucleotide sequence ID" value="NZ_FNVB01000007.1"/>
</dbReference>
<dbReference type="InterPro" id="IPR006091">
    <property type="entry name" value="Acyl-CoA_Oxase/DH_mid-dom"/>
</dbReference>
<accession>A0A1H6DU58</accession>
<comment type="cofactor">
    <cofactor evidence="1 6">
        <name>FAD</name>
        <dbReference type="ChEBI" id="CHEBI:57692"/>
    </cofactor>
</comment>
<feature type="domain" description="Acyl-CoA dehydrogenase/oxidase C-terminal" evidence="7">
    <location>
        <begin position="222"/>
        <end position="366"/>
    </location>
</feature>
<dbReference type="InterPro" id="IPR037069">
    <property type="entry name" value="AcylCoA_DH/ox_N_sf"/>
</dbReference>
<evidence type="ECO:0000256" key="5">
    <source>
        <dbReference type="ARBA" id="ARBA00023002"/>
    </source>
</evidence>
<evidence type="ECO:0000259" key="8">
    <source>
        <dbReference type="Pfam" id="PF02770"/>
    </source>
</evidence>
<organism evidence="9 12">
    <name type="scientific">Saccharopolyspora kobensis</name>
    <dbReference type="NCBI Taxonomy" id="146035"/>
    <lineage>
        <taxon>Bacteria</taxon>
        <taxon>Bacillati</taxon>
        <taxon>Actinomycetota</taxon>
        <taxon>Actinomycetes</taxon>
        <taxon>Pseudonocardiales</taxon>
        <taxon>Pseudonocardiaceae</taxon>
        <taxon>Saccharopolyspora</taxon>
    </lineage>
</organism>
<dbReference type="InterPro" id="IPR036250">
    <property type="entry name" value="AcylCo_DH-like_C"/>
</dbReference>
<dbReference type="Proteomes" id="UP000199690">
    <property type="component" value="Unassembled WGS sequence"/>
</dbReference>
<dbReference type="SUPFAM" id="SSF56645">
    <property type="entry name" value="Acyl-CoA dehydrogenase NM domain-like"/>
    <property type="match status" value="1"/>
</dbReference>
<dbReference type="Gene3D" id="1.10.540.10">
    <property type="entry name" value="Acyl-CoA dehydrogenase/oxidase, N-terminal domain"/>
    <property type="match status" value="1"/>
</dbReference>
<name>A0A1H6DU58_9PSEU</name>
<evidence type="ECO:0000256" key="4">
    <source>
        <dbReference type="ARBA" id="ARBA00022827"/>
    </source>
</evidence>
<evidence type="ECO:0000259" key="7">
    <source>
        <dbReference type="Pfam" id="PF00441"/>
    </source>
</evidence>
<evidence type="ECO:0000256" key="1">
    <source>
        <dbReference type="ARBA" id="ARBA00001974"/>
    </source>
</evidence>
<dbReference type="Gene3D" id="2.40.110.10">
    <property type="entry name" value="Butyryl-CoA Dehydrogenase, subunit A, domain 2"/>
    <property type="match status" value="1"/>
</dbReference>
<keyword evidence="3 6" id="KW-0285">Flavoprotein</keyword>
<gene>
    <name evidence="9" type="ORF">SAMN02982929_04926</name>
    <name evidence="10" type="ORF">SAMN05216506_108102</name>
</gene>
<comment type="similarity">
    <text evidence="2 6">Belongs to the acyl-CoA dehydrogenase family.</text>
</comment>
<protein>
    <submittedName>
        <fullName evidence="9">Citronellyl-CoA dehydrogenase</fullName>
    </submittedName>
</protein>
<dbReference type="Gene3D" id="1.20.140.10">
    <property type="entry name" value="Butyryl-CoA Dehydrogenase, subunit A, domain 3"/>
    <property type="match status" value="1"/>
</dbReference>
<dbReference type="InterPro" id="IPR050741">
    <property type="entry name" value="Acyl-CoA_dehydrogenase"/>
</dbReference>
<dbReference type="InterPro" id="IPR009075">
    <property type="entry name" value="AcylCo_DH/oxidase_C"/>
</dbReference>
<evidence type="ECO:0000313" key="12">
    <source>
        <dbReference type="Proteomes" id="UP000236729"/>
    </source>
</evidence>
<keyword evidence="5 6" id="KW-0560">Oxidoreductase</keyword>
<evidence type="ECO:0000256" key="6">
    <source>
        <dbReference type="RuleBase" id="RU362125"/>
    </source>
</evidence>
<keyword evidence="4 6" id="KW-0274">FAD</keyword>
<accession>A0A1I1X6E2</accession>
<reference evidence="9" key="2">
    <citation type="submission" date="2016-10" db="EMBL/GenBank/DDBJ databases">
        <authorList>
            <person name="de Groot N.N."/>
        </authorList>
    </citation>
    <scope>NUCLEOTIDE SEQUENCE [LARGE SCALE GENOMIC DNA]</scope>
    <source>
        <strain evidence="9">ATCC 20501</strain>
    </source>
</reference>
<evidence type="ECO:0000256" key="3">
    <source>
        <dbReference type="ARBA" id="ARBA00022630"/>
    </source>
</evidence>
<dbReference type="InterPro" id="IPR046373">
    <property type="entry name" value="Acyl-CoA_Oxase/DH_mid-dom_sf"/>
</dbReference>
<dbReference type="PANTHER" id="PTHR48083:SF2">
    <property type="entry name" value="MEDIUM-CHAIN SPECIFIC ACYL-COA DEHYDROGENASE, MITOCHONDRIAL"/>
    <property type="match status" value="1"/>
</dbReference>
<dbReference type="Pfam" id="PF02770">
    <property type="entry name" value="Acyl-CoA_dh_M"/>
    <property type="match status" value="1"/>
</dbReference>
<dbReference type="EMBL" id="FOME01000008">
    <property type="protein sequence ID" value="SFE02168.1"/>
    <property type="molecule type" value="Genomic_DNA"/>
</dbReference>
<evidence type="ECO:0000313" key="9">
    <source>
        <dbReference type="EMBL" id="SEG88263.1"/>
    </source>
</evidence>
<dbReference type="Proteomes" id="UP000236729">
    <property type="component" value="Unassembled WGS sequence"/>
</dbReference>
<keyword evidence="11" id="KW-1185">Reference proteome</keyword>
<sequence>MPETTLSPEPMVELPGFDVLEKVLDELAPAASAREIWAVLGQAGLIEQVYRHGSPGAGVIPPRLARVLAAVDARFPVGTTLSVCVQLATVLPLLAGDDGRPAQTLRRALGGSATVGLAATDVGSGSDLTALETEVVLGEREIVLNGTKRWITNAVTADEFLVLARHRSGRHFTNFTWVLVPAGTPGVSVRAADSDLFHGSGVGDVTFDEVRLERSCVVGRPGRGLASFARHIATERLAGALWALALCRRTLEHTLRGLSVRSHQQGTLWDLDSVRQRFAACLVDLRQLDALARDLSGRIASRFDTSAAALLKAAVGATVDRVLAECAQLQGAEGFTPTGAQRLRAQAAIFGIGGGTTEVVRSAVADDAVVVLAELDPSDWPCTTG</sequence>
<evidence type="ECO:0000313" key="10">
    <source>
        <dbReference type="EMBL" id="SFE02168.1"/>
    </source>
</evidence>
<dbReference type="GO" id="GO:0033539">
    <property type="term" value="P:fatty acid beta-oxidation using acyl-CoA dehydrogenase"/>
    <property type="evidence" value="ECO:0007669"/>
    <property type="project" value="TreeGrafter"/>
</dbReference>
<dbReference type="InterPro" id="IPR009100">
    <property type="entry name" value="AcylCoA_DH/oxidase_NM_dom_sf"/>
</dbReference>
<dbReference type="CDD" id="cd00567">
    <property type="entry name" value="ACAD"/>
    <property type="match status" value="1"/>
</dbReference>
<dbReference type="GO" id="GO:0050660">
    <property type="term" value="F:flavin adenine dinucleotide binding"/>
    <property type="evidence" value="ECO:0007669"/>
    <property type="project" value="InterPro"/>
</dbReference>
<feature type="domain" description="Acyl-CoA oxidase/dehydrogenase middle" evidence="8">
    <location>
        <begin position="117"/>
        <end position="210"/>
    </location>
</feature>
<dbReference type="GO" id="GO:0005737">
    <property type="term" value="C:cytoplasm"/>
    <property type="evidence" value="ECO:0007669"/>
    <property type="project" value="TreeGrafter"/>
</dbReference>
<reference evidence="11 12" key="1">
    <citation type="submission" date="2016-10" db="EMBL/GenBank/DDBJ databases">
        <authorList>
            <person name="Varghese N."/>
            <person name="Submissions S."/>
        </authorList>
    </citation>
    <scope>NUCLEOTIDE SEQUENCE [LARGE SCALE GENOMIC DNA]</scope>
    <source>
        <strain evidence="12">ATCC 20501</strain>
        <strain evidence="10 11">CGMCC 4.3529</strain>
    </source>
</reference>
<proteinExistence type="inferred from homology"/>
<evidence type="ECO:0000256" key="2">
    <source>
        <dbReference type="ARBA" id="ARBA00009347"/>
    </source>
</evidence>
<dbReference type="AlphaFoldDB" id="A0A1H6DU58"/>